<dbReference type="EMBL" id="AZDY01000037">
    <property type="protein sequence ID" value="KRK83248.1"/>
    <property type="molecule type" value="Genomic_DNA"/>
</dbReference>
<proteinExistence type="predicted"/>
<dbReference type="RefSeq" id="WP_169790146.1">
    <property type="nucleotide sequence ID" value="NZ_AZDY01000037.1"/>
</dbReference>
<dbReference type="STRING" id="1423788.FC78_GL002057"/>
<name>A0A0R1KJB2_9LACO</name>
<protein>
    <submittedName>
        <fullName evidence="2">Uncharacterized protein</fullName>
    </submittedName>
</protein>
<accession>A0A0R1KJB2</accession>
<dbReference type="AlphaFoldDB" id="A0A0R1KJB2"/>
<evidence type="ECO:0000256" key="1">
    <source>
        <dbReference type="SAM" id="MobiDB-lite"/>
    </source>
</evidence>
<comment type="caution">
    <text evidence="2">The sequence shown here is derived from an EMBL/GenBank/DDBJ whole genome shotgun (WGS) entry which is preliminary data.</text>
</comment>
<dbReference type="Proteomes" id="UP000051515">
    <property type="component" value="Unassembled WGS sequence"/>
</dbReference>
<sequence>MSLFKKHQEDPAENDFSKISQEIKNSPKKLSEAQKLFKNNESLRKMVVDKKEQSEK</sequence>
<evidence type="ECO:0000313" key="3">
    <source>
        <dbReference type="Proteomes" id="UP000051515"/>
    </source>
</evidence>
<gene>
    <name evidence="2" type="ORF">FC78_GL002057</name>
</gene>
<feature type="region of interest" description="Disordered" evidence="1">
    <location>
        <begin position="1"/>
        <end position="37"/>
    </location>
</feature>
<dbReference type="PATRIC" id="fig|1423788.3.peg.2122"/>
<keyword evidence="3" id="KW-1185">Reference proteome</keyword>
<reference evidence="2 3" key="1">
    <citation type="journal article" date="2015" name="Genome Announc.">
        <title>Expanding the biotechnology potential of lactobacilli through comparative genomics of 213 strains and associated genera.</title>
        <authorList>
            <person name="Sun Z."/>
            <person name="Harris H.M."/>
            <person name="McCann A."/>
            <person name="Guo C."/>
            <person name="Argimon S."/>
            <person name="Zhang W."/>
            <person name="Yang X."/>
            <person name="Jeffery I.B."/>
            <person name="Cooney J.C."/>
            <person name="Kagawa T.F."/>
            <person name="Liu W."/>
            <person name="Song Y."/>
            <person name="Salvetti E."/>
            <person name="Wrobel A."/>
            <person name="Rasinkangas P."/>
            <person name="Parkhill J."/>
            <person name="Rea M.C."/>
            <person name="O'Sullivan O."/>
            <person name="Ritari J."/>
            <person name="Douillard F.P."/>
            <person name="Paul Ross R."/>
            <person name="Yang R."/>
            <person name="Briner A.E."/>
            <person name="Felis G.E."/>
            <person name="de Vos W.M."/>
            <person name="Barrangou R."/>
            <person name="Klaenhammer T.R."/>
            <person name="Caufield P.W."/>
            <person name="Cui Y."/>
            <person name="Zhang H."/>
            <person name="O'Toole P.W."/>
        </authorList>
    </citation>
    <scope>NUCLEOTIDE SEQUENCE [LARGE SCALE GENOMIC DNA]</scope>
    <source>
        <strain evidence="2 3">DSM 19674</strain>
    </source>
</reference>
<feature type="compositionally biased region" description="Basic and acidic residues" evidence="1">
    <location>
        <begin position="1"/>
        <end position="10"/>
    </location>
</feature>
<organism evidence="2 3">
    <name type="scientific">Companilactobacillus bobalius DSM 19674</name>
    <dbReference type="NCBI Taxonomy" id="1423788"/>
    <lineage>
        <taxon>Bacteria</taxon>
        <taxon>Bacillati</taxon>
        <taxon>Bacillota</taxon>
        <taxon>Bacilli</taxon>
        <taxon>Lactobacillales</taxon>
        <taxon>Lactobacillaceae</taxon>
        <taxon>Companilactobacillus</taxon>
        <taxon>Companilactobacillus bobalius</taxon>
    </lineage>
</organism>
<evidence type="ECO:0000313" key="2">
    <source>
        <dbReference type="EMBL" id="KRK83248.1"/>
    </source>
</evidence>